<sequence length="618" mass="64282">MEEHEGQFTHHPINLDSRKPVCGANPTGTKNHPYSLHKCPLTNWCFHPPAQAQTLTTVTSGEGIKVSRGMLVVDGQVTGIPVSGKTRIIYKAPQNVGSPGVSSGKTIVKLVTAPDGSRILQSVGQPAIIRAPTTQLPRPANQSQPAIIQAPAANQIIVQSPATRTASPATKAQIRGRLIPELSAESGFSGFVPPNLEDSVKPSAAPIQSSVTIPSVRNVVVGTSVVASPSTVASLNVTAESGQSPAQNVILTMMPGGDLLLPTPIQNINKCIDDEVYASVLGTQNQQKVLATSDSVTSDPSTGSVSNQVAGSTTIVLPQKRKLEDPPSEIPPKQWQGDQTVLATQDNSNVTQLVSSLPIAVSSVTSLPVGSLSMGSPVQLVTSAPVVSQFPGVSNIVLGSNIQIPMVSNVPINTTGGSSVQIVSSVPGMASVSPATPSIQIVPSNPNVTSLNQPAENVTSKGNLFDNLETLVPMTKTTAVTNGISNQNQCTPESTPPKTQGPVFKLSPEVMNKVSMFAVNLQSNSLASKLQGLTKSPSHSTSAQNDNVASIILTNPAASSTDNLTTIATTIPQEQLSLLHAGNMETEASLQSDVHVTGPQLTMEQMIEAGLMPKQDNV</sequence>
<gene>
    <name evidence="3" type="primary">LOC111099580</name>
</gene>
<dbReference type="AlphaFoldDB" id="A0A8B8A618"/>
<accession>A0A8B8A618</accession>
<feature type="compositionally biased region" description="Polar residues" evidence="1">
    <location>
        <begin position="483"/>
        <end position="498"/>
    </location>
</feature>
<feature type="region of interest" description="Disordered" evidence="1">
    <location>
        <begin position="483"/>
        <end position="502"/>
    </location>
</feature>
<proteinExistence type="predicted"/>
<feature type="region of interest" description="Disordered" evidence="1">
    <location>
        <begin position="290"/>
        <end position="334"/>
    </location>
</feature>
<evidence type="ECO:0000313" key="3">
    <source>
        <dbReference type="RefSeq" id="XP_022286610.1"/>
    </source>
</evidence>
<evidence type="ECO:0000256" key="1">
    <source>
        <dbReference type="SAM" id="MobiDB-lite"/>
    </source>
</evidence>
<dbReference type="Proteomes" id="UP000694844">
    <property type="component" value="Chromosome 1"/>
</dbReference>
<dbReference type="RefSeq" id="XP_022286610.1">
    <property type="nucleotide sequence ID" value="XM_022430902.1"/>
</dbReference>
<reference evidence="3" key="2">
    <citation type="submission" date="2025-08" db="UniProtKB">
        <authorList>
            <consortium name="RefSeq"/>
        </authorList>
    </citation>
    <scope>IDENTIFICATION</scope>
    <source>
        <tissue evidence="3">Whole sample</tissue>
    </source>
</reference>
<dbReference type="KEGG" id="cvn:111099580"/>
<dbReference type="GeneID" id="111099580"/>
<evidence type="ECO:0000313" key="2">
    <source>
        <dbReference type="Proteomes" id="UP000694844"/>
    </source>
</evidence>
<feature type="compositionally biased region" description="Polar residues" evidence="1">
    <location>
        <begin position="290"/>
        <end position="316"/>
    </location>
</feature>
<feature type="region of interest" description="Disordered" evidence="1">
    <location>
        <begin position="1"/>
        <end position="26"/>
    </location>
</feature>
<dbReference type="OrthoDB" id="303107at2759"/>
<protein>
    <submittedName>
        <fullName evidence="3">Uncharacterized protein LOC111099580 isoform X1</fullName>
    </submittedName>
</protein>
<reference evidence="2" key="1">
    <citation type="submission" date="2024-06" db="UniProtKB">
        <authorList>
            <consortium name="RefSeq"/>
        </authorList>
    </citation>
    <scope>NUCLEOTIDE SEQUENCE [LARGE SCALE GENOMIC DNA]</scope>
</reference>
<organism evidence="2 3">
    <name type="scientific">Crassostrea virginica</name>
    <name type="common">Eastern oyster</name>
    <dbReference type="NCBI Taxonomy" id="6565"/>
    <lineage>
        <taxon>Eukaryota</taxon>
        <taxon>Metazoa</taxon>
        <taxon>Spiralia</taxon>
        <taxon>Lophotrochozoa</taxon>
        <taxon>Mollusca</taxon>
        <taxon>Bivalvia</taxon>
        <taxon>Autobranchia</taxon>
        <taxon>Pteriomorphia</taxon>
        <taxon>Ostreida</taxon>
        <taxon>Ostreoidea</taxon>
        <taxon>Ostreidae</taxon>
        <taxon>Crassostrea</taxon>
    </lineage>
</organism>
<keyword evidence="2" id="KW-1185">Reference proteome</keyword>
<name>A0A8B8A618_CRAVI</name>